<proteinExistence type="predicted"/>
<name>A0AAP3DH80_BRELA</name>
<evidence type="ECO:0000313" key="6">
    <source>
        <dbReference type="Proteomes" id="UP001077662"/>
    </source>
</evidence>
<dbReference type="EC" id="3.1.2.4" evidence="2"/>
<evidence type="ECO:0000256" key="2">
    <source>
        <dbReference type="ARBA" id="ARBA00011915"/>
    </source>
</evidence>
<dbReference type="NCBIfam" id="NF004127">
    <property type="entry name" value="PRK05617.1"/>
    <property type="match status" value="1"/>
</dbReference>
<dbReference type="AlphaFoldDB" id="A0AAP3DH80"/>
<dbReference type="InterPro" id="IPR029045">
    <property type="entry name" value="ClpP/crotonase-like_dom_sf"/>
</dbReference>
<dbReference type="PANTHER" id="PTHR43176">
    <property type="entry name" value="3-HYDROXYISOBUTYRYL-COA HYDROLASE-RELATED"/>
    <property type="match status" value="1"/>
</dbReference>
<evidence type="ECO:0000256" key="1">
    <source>
        <dbReference type="ARBA" id="ARBA00001709"/>
    </source>
</evidence>
<evidence type="ECO:0000313" key="5">
    <source>
        <dbReference type="EMBL" id="MCZ0807776.1"/>
    </source>
</evidence>
<accession>A0AAP3DH80</accession>
<dbReference type="SUPFAM" id="SSF52096">
    <property type="entry name" value="ClpP/crotonase"/>
    <property type="match status" value="1"/>
</dbReference>
<reference evidence="5" key="1">
    <citation type="submission" date="2022-09" db="EMBL/GenBank/DDBJ databases">
        <title>Genome analysis and characterization of larvicidal activity of Brevibacillus strains.</title>
        <authorList>
            <person name="Patrusheva E.V."/>
            <person name="Izotova A.O."/>
            <person name="Toshchakov S.V."/>
            <person name="Sineoky S.P."/>
        </authorList>
    </citation>
    <scope>NUCLEOTIDE SEQUENCE</scope>
    <source>
        <strain evidence="5">VKPM_B-13247</strain>
    </source>
</reference>
<dbReference type="Pfam" id="PF16113">
    <property type="entry name" value="ECH_2"/>
    <property type="match status" value="1"/>
</dbReference>
<evidence type="ECO:0000256" key="3">
    <source>
        <dbReference type="ARBA" id="ARBA00022801"/>
    </source>
</evidence>
<gene>
    <name evidence="5" type="ORF">O0554_12770</name>
</gene>
<sequence>MTEDVLFTTNKNGVGTILLNRPKALNSLSLDMLLPMLAKLKEWESDDTINLIVLKGAGSKGFCAGGDIKALYQARNNELSLQKAQRFFEVEYQLDQYMYRYSKPILACLDGIVMGGAVGLTYGCSHRIVTNQTKWAMPEMNIGFFPDVGAAYFLNQAPGKIGRYVALTATVIHPEDVLYINGADACIPSEALHDFLHQVEETNWQHQNVAQALEKQIQAYSQPSVLKSELALWQEEIDRHFAFSSIEEIIDSLGQTPNEFTVKTKEILLSKSPFSLKVTLQQQIKGEHATLEECFRNDLILAKNFMKHSDFYEGVRSVLIDKDYSPSYQYKHLSDVHEEMVQKFFHV</sequence>
<dbReference type="Gene3D" id="3.90.226.10">
    <property type="entry name" value="2-enoyl-CoA Hydratase, Chain A, domain 1"/>
    <property type="match status" value="1"/>
</dbReference>
<dbReference type="InterPro" id="IPR045004">
    <property type="entry name" value="ECH_dom"/>
</dbReference>
<organism evidence="5 6">
    <name type="scientific">Brevibacillus laterosporus</name>
    <name type="common">Bacillus laterosporus</name>
    <dbReference type="NCBI Taxonomy" id="1465"/>
    <lineage>
        <taxon>Bacteria</taxon>
        <taxon>Bacillati</taxon>
        <taxon>Bacillota</taxon>
        <taxon>Bacilli</taxon>
        <taxon>Bacillales</taxon>
        <taxon>Paenibacillaceae</taxon>
        <taxon>Brevibacillus</taxon>
    </lineage>
</organism>
<comment type="caution">
    <text evidence="5">The sequence shown here is derived from an EMBL/GenBank/DDBJ whole genome shotgun (WGS) entry which is preliminary data.</text>
</comment>
<feature type="domain" description="Enoyl-CoA hydratase/isomerase" evidence="4">
    <location>
        <begin position="14"/>
        <end position="345"/>
    </location>
</feature>
<dbReference type="EMBL" id="JAPTNE010000015">
    <property type="protein sequence ID" value="MCZ0807776.1"/>
    <property type="molecule type" value="Genomic_DNA"/>
</dbReference>
<protein>
    <recommendedName>
        <fullName evidence="2">3-hydroxyisobutyryl-CoA hydrolase</fullName>
        <ecNumber evidence="2">3.1.2.4</ecNumber>
    </recommendedName>
</protein>
<dbReference type="Proteomes" id="UP001077662">
    <property type="component" value="Unassembled WGS sequence"/>
</dbReference>
<dbReference type="RefSeq" id="WP_258433726.1">
    <property type="nucleotide sequence ID" value="NZ_JANSGW010000015.1"/>
</dbReference>
<dbReference type="InterPro" id="IPR032259">
    <property type="entry name" value="HIBYL-CoA-H"/>
</dbReference>
<dbReference type="GO" id="GO:0006574">
    <property type="term" value="P:L-valine catabolic process"/>
    <property type="evidence" value="ECO:0007669"/>
    <property type="project" value="TreeGrafter"/>
</dbReference>
<keyword evidence="3" id="KW-0378">Hydrolase</keyword>
<comment type="catalytic activity">
    <reaction evidence="1">
        <text>3-hydroxy-2-methylpropanoyl-CoA + H2O = 3-hydroxy-2-methylpropanoate + CoA + H(+)</text>
        <dbReference type="Rhea" id="RHEA:20888"/>
        <dbReference type="ChEBI" id="CHEBI:11805"/>
        <dbReference type="ChEBI" id="CHEBI:15377"/>
        <dbReference type="ChEBI" id="CHEBI:15378"/>
        <dbReference type="ChEBI" id="CHEBI:57287"/>
        <dbReference type="ChEBI" id="CHEBI:57340"/>
        <dbReference type="EC" id="3.1.2.4"/>
    </reaction>
</comment>
<dbReference type="PANTHER" id="PTHR43176:SF3">
    <property type="entry name" value="3-HYDROXYISOBUTYRYL-COA HYDROLASE, MITOCHONDRIAL"/>
    <property type="match status" value="1"/>
</dbReference>
<evidence type="ECO:0000259" key="4">
    <source>
        <dbReference type="Pfam" id="PF16113"/>
    </source>
</evidence>
<dbReference type="GO" id="GO:0003860">
    <property type="term" value="F:3-hydroxyisobutyryl-CoA hydrolase activity"/>
    <property type="evidence" value="ECO:0007669"/>
    <property type="project" value="UniProtKB-EC"/>
</dbReference>
<dbReference type="CDD" id="cd06558">
    <property type="entry name" value="crotonase-like"/>
    <property type="match status" value="1"/>
</dbReference>